<organism evidence="2 3">
    <name type="scientific">Pseudonocardia xishanensis</name>
    <dbReference type="NCBI Taxonomy" id="630995"/>
    <lineage>
        <taxon>Bacteria</taxon>
        <taxon>Bacillati</taxon>
        <taxon>Actinomycetota</taxon>
        <taxon>Actinomycetes</taxon>
        <taxon>Pseudonocardiales</taxon>
        <taxon>Pseudonocardiaceae</taxon>
        <taxon>Pseudonocardia</taxon>
    </lineage>
</organism>
<keyword evidence="3" id="KW-1185">Reference proteome</keyword>
<name>A0ABP8RZ45_9PSEU</name>
<sequence length="67" mass="6921">MGWVCQMESPPSAGSATPVMGGLVRSEDDDCGSHLGRLAVSAEWTARDEVGPFGPLLLGARKGDHPG</sequence>
<comment type="caution">
    <text evidence="2">The sequence shown here is derived from an EMBL/GenBank/DDBJ whole genome shotgun (WGS) entry which is preliminary data.</text>
</comment>
<feature type="region of interest" description="Disordered" evidence="1">
    <location>
        <begin position="1"/>
        <end position="23"/>
    </location>
</feature>
<evidence type="ECO:0000313" key="3">
    <source>
        <dbReference type="Proteomes" id="UP001501598"/>
    </source>
</evidence>
<accession>A0ABP8RZ45</accession>
<evidence type="ECO:0000313" key="2">
    <source>
        <dbReference type="EMBL" id="GAA4554700.1"/>
    </source>
</evidence>
<dbReference type="EMBL" id="BAABGT010000085">
    <property type="protein sequence ID" value="GAA4554700.1"/>
    <property type="molecule type" value="Genomic_DNA"/>
</dbReference>
<gene>
    <name evidence="2" type="ORF">GCM10023175_53200</name>
</gene>
<reference evidence="3" key="1">
    <citation type="journal article" date="2019" name="Int. J. Syst. Evol. Microbiol.">
        <title>The Global Catalogue of Microorganisms (GCM) 10K type strain sequencing project: providing services to taxonomists for standard genome sequencing and annotation.</title>
        <authorList>
            <consortium name="The Broad Institute Genomics Platform"/>
            <consortium name="The Broad Institute Genome Sequencing Center for Infectious Disease"/>
            <person name="Wu L."/>
            <person name="Ma J."/>
        </authorList>
    </citation>
    <scope>NUCLEOTIDE SEQUENCE [LARGE SCALE GENOMIC DNA]</scope>
    <source>
        <strain evidence="3">JCM 17906</strain>
    </source>
</reference>
<protein>
    <submittedName>
        <fullName evidence="2">Uncharacterized protein</fullName>
    </submittedName>
</protein>
<proteinExistence type="predicted"/>
<evidence type="ECO:0000256" key="1">
    <source>
        <dbReference type="SAM" id="MobiDB-lite"/>
    </source>
</evidence>
<dbReference type="Proteomes" id="UP001501598">
    <property type="component" value="Unassembled WGS sequence"/>
</dbReference>